<accession>A0A1Y2SE44</accession>
<sequence>MEAPNCIISYFNRCIYSGLGEIAMSLATFPIKKRHGMEKIARMAQELELTEFELNYLMDEIKIRQSKERFNQRPLKFAEVPL</sequence>
<evidence type="ECO:0000313" key="1">
    <source>
        <dbReference type="EMBL" id="OTA16546.1"/>
    </source>
</evidence>
<name>A0A1Y2SE44_9GAMM</name>
<gene>
    <name evidence="1" type="ORF">Xbed_03473</name>
</gene>
<proteinExistence type="predicted"/>
<dbReference type="STRING" id="40578.Xbed_03473"/>
<comment type="caution">
    <text evidence="1">The sequence shown here is derived from an EMBL/GenBank/DDBJ whole genome shotgun (WGS) entry which is preliminary data.</text>
</comment>
<dbReference type="RefSeq" id="WP_139837520.1">
    <property type="nucleotide sequence ID" value="NZ_CAWNHF010000148.1"/>
</dbReference>
<dbReference type="Proteomes" id="UP000194204">
    <property type="component" value="Unassembled WGS sequence"/>
</dbReference>
<dbReference type="OrthoDB" id="6447750at2"/>
<protein>
    <submittedName>
        <fullName evidence="1">Uncharacterized protein</fullName>
    </submittedName>
</protein>
<dbReference type="EMBL" id="MUBK01000042">
    <property type="protein sequence ID" value="OTA16546.1"/>
    <property type="molecule type" value="Genomic_DNA"/>
</dbReference>
<keyword evidence="2" id="KW-1185">Reference proteome</keyword>
<dbReference type="AlphaFoldDB" id="A0A1Y2SE44"/>
<organism evidence="1 2">
    <name type="scientific">Xenorhabdus beddingii</name>
    <dbReference type="NCBI Taxonomy" id="40578"/>
    <lineage>
        <taxon>Bacteria</taxon>
        <taxon>Pseudomonadati</taxon>
        <taxon>Pseudomonadota</taxon>
        <taxon>Gammaproteobacteria</taxon>
        <taxon>Enterobacterales</taxon>
        <taxon>Morganellaceae</taxon>
        <taxon>Xenorhabdus</taxon>
    </lineage>
</organism>
<evidence type="ECO:0000313" key="2">
    <source>
        <dbReference type="Proteomes" id="UP000194204"/>
    </source>
</evidence>
<reference evidence="1 2" key="1">
    <citation type="submission" date="2017-01" db="EMBL/GenBank/DDBJ databases">
        <title>Deconstructing symbiosis and pathogenesis requirements using a combined genomic-metabolomic approach.</title>
        <authorList>
            <person name="Tobias N.J."/>
            <person name="Wolff H."/>
            <person name="Djahanschiri B."/>
            <person name="Ebersberger I."/>
            <person name="Bode H.B."/>
        </authorList>
    </citation>
    <scope>NUCLEOTIDE SEQUENCE [LARGE SCALE GENOMIC DNA]</scope>
    <source>
        <strain evidence="1 2">DSM 4764</strain>
    </source>
</reference>